<feature type="region of interest" description="Disordered" evidence="11">
    <location>
        <begin position="569"/>
        <end position="654"/>
    </location>
</feature>
<evidence type="ECO:0000256" key="1">
    <source>
        <dbReference type="ARBA" id="ARBA00001971"/>
    </source>
</evidence>
<dbReference type="Pfam" id="PF00067">
    <property type="entry name" value="p450"/>
    <property type="match status" value="1"/>
</dbReference>
<dbReference type="GO" id="GO:0006805">
    <property type="term" value="P:xenobiotic metabolic process"/>
    <property type="evidence" value="ECO:0007669"/>
    <property type="project" value="TreeGrafter"/>
</dbReference>
<comment type="cofactor">
    <cofactor evidence="1 9">
        <name>heme</name>
        <dbReference type="ChEBI" id="CHEBI:30413"/>
    </cofactor>
</comment>
<dbReference type="GO" id="GO:0020037">
    <property type="term" value="F:heme binding"/>
    <property type="evidence" value="ECO:0007669"/>
    <property type="project" value="InterPro"/>
</dbReference>
<protein>
    <recommendedName>
        <fullName evidence="15">Cytochrome P450</fullName>
    </recommendedName>
</protein>
<dbReference type="Proteomes" id="UP001347796">
    <property type="component" value="Unassembled WGS sequence"/>
</dbReference>
<dbReference type="AlphaFoldDB" id="A0AAN8JZT5"/>
<dbReference type="EMBL" id="JAZGQO010000002">
    <property type="protein sequence ID" value="KAK6189773.1"/>
    <property type="molecule type" value="Genomic_DNA"/>
</dbReference>
<keyword evidence="9 10" id="KW-0349">Heme</keyword>
<evidence type="ECO:0000256" key="2">
    <source>
        <dbReference type="ARBA" id="ARBA00004370"/>
    </source>
</evidence>
<proteinExistence type="inferred from homology"/>
<accession>A0AAN8JZT5</accession>
<keyword evidence="12" id="KW-1133">Transmembrane helix</keyword>
<dbReference type="PRINTS" id="PR00463">
    <property type="entry name" value="EP450I"/>
</dbReference>
<name>A0AAN8JZT5_PATCE</name>
<dbReference type="FunFam" id="1.10.630.10:FF:000036">
    <property type="entry name" value="CYtochrome P450 family"/>
    <property type="match status" value="1"/>
</dbReference>
<evidence type="ECO:0000313" key="14">
    <source>
        <dbReference type="Proteomes" id="UP001347796"/>
    </source>
</evidence>
<dbReference type="GO" id="GO:0008395">
    <property type="term" value="F:steroid hydroxylase activity"/>
    <property type="evidence" value="ECO:0007669"/>
    <property type="project" value="TreeGrafter"/>
</dbReference>
<dbReference type="InterPro" id="IPR050182">
    <property type="entry name" value="Cytochrome_P450_fam2"/>
</dbReference>
<evidence type="ECO:0000256" key="10">
    <source>
        <dbReference type="RuleBase" id="RU000461"/>
    </source>
</evidence>
<gene>
    <name evidence="13" type="ORF">SNE40_001769</name>
</gene>
<evidence type="ECO:0000256" key="3">
    <source>
        <dbReference type="ARBA" id="ARBA00010617"/>
    </source>
</evidence>
<evidence type="ECO:0000256" key="8">
    <source>
        <dbReference type="ARBA" id="ARBA00023136"/>
    </source>
</evidence>
<evidence type="ECO:0000256" key="7">
    <source>
        <dbReference type="ARBA" id="ARBA00023033"/>
    </source>
</evidence>
<dbReference type="GO" id="GO:0006082">
    <property type="term" value="P:organic acid metabolic process"/>
    <property type="evidence" value="ECO:0007669"/>
    <property type="project" value="TreeGrafter"/>
</dbReference>
<dbReference type="InterPro" id="IPR002401">
    <property type="entry name" value="Cyt_P450_E_grp-I"/>
</dbReference>
<dbReference type="PANTHER" id="PTHR24300">
    <property type="entry name" value="CYTOCHROME P450 508A4-RELATED"/>
    <property type="match status" value="1"/>
</dbReference>
<feature type="compositionally biased region" description="Polar residues" evidence="11">
    <location>
        <begin position="637"/>
        <end position="647"/>
    </location>
</feature>
<dbReference type="GO" id="GO:0005506">
    <property type="term" value="F:iron ion binding"/>
    <property type="evidence" value="ECO:0007669"/>
    <property type="project" value="InterPro"/>
</dbReference>
<organism evidence="13 14">
    <name type="scientific">Patella caerulea</name>
    <name type="common">Rayed Mediterranean limpet</name>
    <dbReference type="NCBI Taxonomy" id="87958"/>
    <lineage>
        <taxon>Eukaryota</taxon>
        <taxon>Metazoa</taxon>
        <taxon>Spiralia</taxon>
        <taxon>Lophotrochozoa</taxon>
        <taxon>Mollusca</taxon>
        <taxon>Gastropoda</taxon>
        <taxon>Patellogastropoda</taxon>
        <taxon>Patelloidea</taxon>
        <taxon>Patellidae</taxon>
        <taxon>Patella</taxon>
    </lineage>
</organism>
<keyword evidence="14" id="KW-1185">Reference proteome</keyword>
<evidence type="ECO:0000256" key="11">
    <source>
        <dbReference type="SAM" id="MobiDB-lite"/>
    </source>
</evidence>
<dbReference type="SUPFAM" id="SSF48264">
    <property type="entry name" value="Cytochrome P450"/>
    <property type="match status" value="1"/>
</dbReference>
<dbReference type="PRINTS" id="PR00385">
    <property type="entry name" value="P450"/>
</dbReference>
<comment type="caution">
    <text evidence="13">The sequence shown here is derived from an EMBL/GenBank/DDBJ whole genome shotgun (WGS) entry which is preliminary data.</text>
</comment>
<keyword evidence="12" id="KW-0812">Transmembrane</keyword>
<evidence type="ECO:0000256" key="6">
    <source>
        <dbReference type="ARBA" id="ARBA00023004"/>
    </source>
</evidence>
<comment type="subcellular location">
    <subcellularLocation>
        <location evidence="2">Membrane</location>
    </subcellularLocation>
</comment>
<reference evidence="13 14" key="1">
    <citation type="submission" date="2024-01" db="EMBL/GenBank/DDBJ databases">
        <title>The genome of the rayed Mediterranean limpet Patella caerulea (Linnaeus, 1758).</title>
        <authorList>
            <person name="Anh-Thu Weber A."/>
            <person name="Halstead-Nussloch G."/>
        </authorList>
    </citation>
    <scope>NUCLEOTIDE SEQUENCE [LARGE SCALE GENOMIC DNA]</scope>
    <source>
        <strain evidence="13">AATW-2023a</strain>
        <tissue evidence="13">Whole specimen</tissue>
    </source>
</reference>
<sequence>MLLDIFQYFNIEYMTVLFKDNSGVTTGLVFVTCLGIWWLMRKPRGIPPGPRFTLPILGDMLSLRGEEDLRVVARKLRKEHGDICSAYFGSKLFIFLNSYDLIKEALVKNGDVFSNRPSLFLTDLLTQKKGIGLSEGQPWKEQRKFALETLREFGFGRTILEDKIHEEIEYFVEVIRQENGCNFDMCRLTQKGVSNIISSMVYGKRFEYDDPVFNVFLGELESLFQHIGNGSVLNAFPFLRFLPGDMFNYQSVLNNQDYIKNKIILPSINEHMKNFDENHVDDYISSYIREMTKVSKTGQKSYLNEDQLVASIFDLFIAGTETTSTTILWTILYFLHHPNIQAKCYKEIQDVVGSGRLPSIKDKPSLPYVEAVMLEVLRKANIALTGVPHAVSEDTRFHGYHFPKDAIIIPNVDAVLTDDMIWGDADVFRPERFIDSNGQVIKRDELIPFSIGRRVCLGESLAKMELFLFLTTLVQRFEFKPVDADNLPTLQEIASKTRPIPPEHEYEEVAMQQLATGRTTINSNKTLLRHREVLITPSTQGSFDYDRPVPLIPHRLSDYDQQENINDAASGEDFVSGDDAVSGEDVVSDNDAASGGLDDTNSASLFTPQNGDQTSSKYIDTESRSLSYTRLDRQTMDQRPNSYQELNVQDRDNK</sequence>
<dbReference type="GO" id="GO:0016712">
    <property type="term" value="F:oxidoreductase activity, acting on paired donors, with incorporation or reduction of molecular oxygen, reduced flavin or flavoprotein as one donor, and incorporation of one atom of oxygen"/>
    <property type="evidence" value="ECO:0007669"/>
    <property type="project" value="InterPro"/>
</dbReference>
<feature type="transmembrane region" description="Helical" evidence="12">
    <location>
        <begin position="21"/>
        <end position="40"/>
    </location>
</feature>
<comment type="similarity">
    <text evidence="3 10">Belongs to the cytochrome P450 family.</text>
</comment>
<dbReference type="InterPro" id="IPR008069">
    <property type="entry name" value="Cyt_P450_E_grp-I_CYP2D-like"/>
</dbReference>
<dbReference type="PANTHER" id="PTHR24300:SF403">
    <property type="entry name" value="CYTOCHROME P450 306A1"/>
    <property type="match status" value="1"/>
</dbReference>
<keyword evidence="6 9" id="KW-0408">Iron</keyword>
<dbReference type="InterPro" id="IPR017972">
    <property type="entry name" value="Cyt_P450_CS"/>
</dbReference>
<keyword evidence="5 10" id="KW-0560">Oxidoreductase</keyword>
<feature type="compositionally biased region" description="Polar residues" evidence="11">
    <location>
        <begin position="599"/>
        <end position="628"/>
    </location>
</feature>
<dbReference type="PROSITE" id="PS00086">
    <property type="entry name" value="CYTOCHROME_P450"/>
    <property type="match status" value="1"/>
</dbReference>
<dbReference type="PRINTS" id="PR01686">
    <property type="entry name" value="EP450ICYP2D"/>
</dbReference>
<evidence type="ECO:0000256" key="4">
    <source>
        <dbReference type="ARBA" id="ARBA00022723"/>
    </source>
</evidence>
<dbReference type="GO" id="GO:0005737">
    <property type="term" value="C:cytoplasm"/>
    <property type="evidence" value="ECO:0007669"/>
    <property type="project" value="TreeGrafter"/>
</dbReference>
<evidence type="ECO:0000256" key="12">
    <source>
        <dbReference type="SAM" id="Phobius"/>
    </source>
</evidence>
<dbReference type="InterPro" id="IPR001128">
    <property type="entry name" value="Cyt_P450"/>
</dbReference>
<dbReference type="Gene3D" id="1.10.630.10">
    <property type="entry name" value="Cytochrome P450"/>
    <property type="match status" value="1"/>
</dbReference>
<evidence type="ECO:0000313" key="13">
    <source>
        <dbReference type="EMBL" id="KAK6189773.1"/>
    </source>
</evidence>
<keyword evidence="4 9" id="KW-0479">Metal-binding</keyword>
<feature type="binding site" description="axial binding residue" evidence="9">
    <location>
        <position position="456"/>
    </location>
    <ligand>
        <name>heme</name>
        <dbReference type="ChEBI" id="CHEBI:30413"/>
    </ligand>
    <ligandPart>
        <name>Fe</name>
        <dbReference type="ChEBI" id="CHEBI:18248"/>
    </ligandPart>
</feature>
<keyword evidence="7 10" id="KW-0503">Monooxygenase</keyword>
<evidence type="ECO:0008006" key="15">
    <source>
        <dbReference type="Google" id="ProtNLM"/>
    </source>
</evidence>
<evidence type="ECO:0000256" key="5">
    <source>
        <dbReference type="ARBA" id="ARBA00023002"/>
    </source>
</evidence>
<dbReference type="GO" id="GO:0016020">
    <property type="term" value="C:membrane"/>
    <property type="evidence" value="ECO:0007669"/>
    <property type="project" value="UniProtKB-SubCell"/>
</dbReference>
<keyword evidence="8 12" id="KW-0472">Membrane</keyword>
<evidence type="ECO:0000256" key="9">
    <source>
        <dbReference type="PIRSR" id="PIRSR602401-1"/>
    </source>
</evidence>
<dbReference type="InterPro" id="IPR036396">
    <property type="entry name" value="Cyt_P450_sf"/>
</dbReference>